<keyword evidence="3 8" id="KW-0547">Nucleotide-binding</keyword>
<dbReference type="SUPFAM" id="SSF55931">
    <property type="entry name" value="Glutamine synthetase/guanido kinase"/>
    <property type="match status" value="1"/>
</dbReference>
<protein>
    <recommendedName>
        <fullName evidence="8">Glutamyl-tRNA(Gln) amidotransferase subunit B, mitochondrial</fullName>
        <shortName evidence="8">Glu-AdT subunit B</shortName>
        <ecNumber evidence="8">6.3.5.-</ecNumber>
    </recommendedName>
</protein>
<accession>A0A1E4U201</accession>
<dbReference type="PROSITE" id="PS01234">
    <property type="entry name" value="GATB"/>
    <property type="match status" value="1"/>
</dbReference>
<evidence type="ECO:0000259" key="9">
    <source>
        <dbReference type="SMART" id="SM00845"/>
    </source>
</evidence>
<comment type="similarity">
    <text evidence="1 8">Belongs to the GatB/GatE family. GatB subfamily.</text>
</comment>
<keyword evidence="2 8" id="KW-0436">Ligase</keyword>
<dbReference type="InterPro" id="IPR017958">
    <property type="entry name" value="Gln-tRNA_amidoTrfase_suB_CS"/>
</dbReference>
<dbReference type="GO" id="GO:0005739">
    <property type="term" value="C:mitochondrion"/>
    <property type="evidence" value="ECO:0007669"/>
    <property type="project" value="UniProtKB-SubCell"/>
</dbReference>
<dbReference type="NCBIfam" id="NF004012">
    <property type="entry name" value="PRK05477.1-2"/>
    <property type="match status" value="1"/>
</dbReference>
<comment type="function">
    <text evidence="8">Allows the formation of correctly charged Gln-tRNA(Gln) through the transamidation of misacylated Glu-tRNA(Gln) in the mitochondria. The reaction takes place in the presence of glutamine and ATP through an activated gamma-phospho-Glu-tRNA(Gln).</text>
</comment>
<organism evidence="10 11">
    <name type="scientific">Pachysolen tannophilus NRRL Y-2460</name>
    <dbReference type="NCBI Taxonomy" id="669874"/>
    <lineage>
        <taxon>Eukaryota</taxon>
        <taxon>Fungi</taxon>
        <taxon>Dikarya</taxon>
        <taxon>Ascomycota</taxon>
        <taxon>Saccharomycotina</taxon>
        <taxon>Pichiomycetes</taxon>
        <taxon>Pachysolenaceae</taxon>
        <taxon>Pachysolen</taxon>
    </lineage>
</organism>
<evidence type="ECO:0000256" key="7">
    <source>
        <dbReference type="ARBA" id="ARBA00047913"/>
    </source>
</evidence>
<reference evidence="11" key="1">
    <citation type="submission" date="2016-05" db="EMBL/GenBank/DDBJ databases">
        <title>Comparative genomics of biotechnologically important yeasts.</title>
        <authorList>
            <consortium name="DOE Joint Genome Institute"/>
            <person name="Riley R."/>
            <person name="Haridas S."/>
            <person name="Wolfe K.H."/>
            <person name="Lopes M.R."/>
            <person name="Hittinger C.T."/>
            <person name="Goker M."/>
            <person name="Salamov A."/>
            <person name="Wisecaver J."/>
            <person name="Long T.M."/>
            <person name="Aerts A.L."/>
            <person name="Barry K."/>
            <person name="Choi C."/>
            <person name="Clum A."/>
            <person name="Coughlan A.Y."/>
            <person name="Deshpande S."/>
            <person name="Douglass A.P."/>
            <person name="Hanson S.J."/>
            <person name="Klenk H.-P."/>
            <person name="Labutti K."/>
            <person name="Lapidus A."/>
            <person name="Lindquist E."/>
            <person name="Lipzen A."/>
            <person name="Meier-Kolthoff J.P."/>
            <person name="Ohm R.A."/>
            <person name="Otillar R.P."/>
            <person name="Pangilinan J."/>
            <person name="Peng Y."/>
            <person name="Rokas A."/>
            <person name="Rosa C.A."/>
            <person name="Scheuner C."/>
            <person name="Sibirny A.A."/>
            <person name="Slot J.C."/>
            <person name="Stielow J.B."/>
            <person name="Sun H."/>
            <person name="Kurtzman C.P."/>
            <person name="Blackwell M."/>
            <person name="Grigoriev I.V."/>
            <person name="Jeffries T.W."/>
        </authorList>
    </citation>
    <scope>NUCLEOTIDE SEQUENCE [LARGE SCALE GENOMIC DNA]</scope>
    <source>
        <strain evidence="11">NRRL Y-2460</strain>
    </source>
</reference>
<evidence type="ECO:0000256" key="6">
    <source>
        <dbReference type="ARBA" id="ARBA00023128"/>
    </source>
</evidence>
<dbReference type="Pfam" id="PF02934">
    <property type="entry name" value="GatB_N"/>
    <property type="match status" value="1"/>
</dbReference>
<dbReference type="GO" id="GO:0070681">
    <property type="term" value="P:glutaminyl-tRNAGln biosynthesis via transamidation"/>
    <property type="evidence" value="ECO:0007669"/>
    <property type="project" value="UniProtKB-UniRule"/>
</dbReference>
<dbReference type="NCBIfam" id="TIGR00133">
    <property type="entry name" value="gatB"/>
    <property type="match status" value="1"/>
</dbReference>
<dbReference type="EC" id="6.3.5.-" evidence="8"/>
<sequence length="522" mass="60097">MFLKKVKGQLIIRQFSQAIAFSNKNQETFKFLKDYKLKCGLEIHTQLDTSKKLFSLSPTSFNERQNTRVSYFDVSLPGTQPRLNPEALLYTLKAAVVLNSKINPISTFDRKHYFYGDQPLGYQITQHYNPISKGGYITLTKEFDEINEVQKIINIEQIQIEQDTGKSMYKNQDGNSQIDLNRSNMPLIELVTKPDFEDLKQVKAFIKKFQLLFKILKICTGDLETGAIRVDVNLSVNNGERIEIKNLSSTSAILNAIKYEYNRQVELIKQGNPIISKETRGWDGFQTVKLRNKETAVDYRYMPDPELPPIVLDLADLIPNISSNIPELPEEQLLKLSSKPHNCKLRDSRILVQNQPLLNYYLTLFELLKEQNIKNLDKLSVNWCCHELLGALTKLDLEFDHNLLPATKLAELIIQVSHKAITNNNAKLLLLHLLNNKEDLNKSIPELIEEYELGMDKLSEQEIVEFIDEVLKDPKNSKIVETIQRGEKPKSINYLIGQCMRLSSGKVDSKVFEHHLTKRFKT</sequence>
<gene>
    <name evidence="8" type="primary">PET112</name>
    <name evidence="10" type="ORF">PACTADRAFT_47856</name>
</gene>
<evidence type="ECO:0000313" key="10">
    <source>
        <dbReference type="EMBL" id="ODV98036.1"/>
    </source>
</evidence>
<keyword evidence="11" id="KW-1185">Reference proteome</keyword>
<dbReference type="InterPro" id="IPR006075">
    <property type="entry name" value="Asn/Gln-tRNA_Trfase_suB/E_cat"/>
</dbReference>
<comment type="subcellular location">
    <subcellularLocation>
        <location evidence="8">Mitochondrion</location>
    </subcellularLocation>
</comment>
<dbReference type="InterPro" id="IPR018027">
    <property type="entry name" value="Asn/Gln_amidotransferase"/>
</dbReference>
<dbReference type="OrthoDB" id="1722066at2759"/>
<evidence type="ECO:0000256" key="1">
    <source>
        <dbReference type="ARBA" id="ARBA00005306"/>
    </source>
</evidence>
<feature type="domain" description="Asn/Gln amidotransferase" evidence="9">
    <location>
        <begin position="363"/>
        <end position="520"/>
    </location>
</feature>
<keyword evidence="6 8" id="KW-0496">Mitochondrion</keyword>
<comment type="subunit">
    <text evidence="8">Subunit of the heterotrimeric GatFAB amidotransferase (AdT) complex, composed of A, B and F subunits.</text>
</comment>
<dbReference type="InterPro" id="IPR023168">
    <property type="entry name" value="GatB_Yqey_C_2"/>
</dbReference>
<dbReference type="PANTHER" id="PTHR11659">
    <property type="entry name" value="GLUTAMYL-TRNA GLN AMIDOTRANSFERASE SUBUNIT B MITOCHONDRIAL AND PROKARYOTIC PET112-RELATED"/>
    <property type="match status" value="1"/>
</dbReference>
<dbReference type="Pfam" id="PF02637">
    <property type="entry name" value="GatB_Yqey"/>
    <property type="match status" value="1"/>
</dbReference>
<dbReference type="EMBL" id="KV454011">
    <property type="protein sequence ID" value="ODV98036.1"/>
    <property type="molecule type" value="Genomic_DNA"/>
</dbReference>
<proteinExistence type="inferred from homology"/>
<evidence type="ECO:0000256" key="8">
    <source>
        <dbReference type="HAMAP-Rule" id="MF_03147"/>
    </source>
</evidence>
<dbReference type="SUPFAM" id="SSF89095">
    <property type="entry name" value="GatB/YqeY motif"/>
    <property type="match status" value="1"/>
</dbReference>
<dbReference type="InterPro" id="IPR003789">
    <property type="entry name" value="Asn/Gln_tRNA_amidoTrase-B-like"/>
</dbReference>
<dbReference type="GO" id="GO:0005524">
    <property type="term" value="F:ATP binding"/>
    <property type="evidence" value="ECO:0007669"/>
    <property type="project" value="UniProtKB-KW"/>
</dbReference>
<keyword evidence="5 8" id="KW-0648">Protein biosynthesis</keyword>
<evidence type="ECO:0000256" key="3">
    <source>
        <dbReference type="ARBA" id="ARBA00022741"/>
    </source>
</evidence>
<comment type="catalytic activity">
    <reaction evidence="7 8">
        <text>L-glutamyl-tRNA(Gln) + L-glutamine + ATP + H2O = L-glutaminyl-tRNA(Gln) + L-glutamate + ADP + phosphate + H(+)</text>
        <dbReference type="Rhea" id="RHEA:17521"/>
        <dbReference type="Rhea" id="RHEA-COMP:9681"/>
        <dbReference type="Rhea" id="RHEA-COMP:9684"/>
        <dbReference type="ChEBI" id="CHEBI:15377"/>
        <dbReference type="ChEBI" id="CHEBI:15378"/>
        <dbReference type="ChEBI" id="CHEBI:29985"/>
        <dbReference type="ChEBI" id="CHEBI:30616"/>
        <dbReference type="ChEBI" id="CHEBI:43474"/>
        <dbReference type="ChEBI" id="CHEBI:58359"/>
        <dbReference type="ChEBI" id="CHEBI:78520"/>
        <dbReference type="ChEBI" id="CHEBI:78521"/>
        <dbReference type="ChEBI" id="CHEBI:456216"/>
    </reaction>
</comment>
<dbReference type="GO" id="GO:0030956">
    <property type="term" value="C:glutamyl-tRNA(Gln) amidotransferase complex"/>
    <property type="evidence" value="ECO:0007669"/>
    <property type="project" value="UniProtKB-UniRule"/>
</dbReference>
<dbReference type="HAMAP" id="MF_00121">
    <property type="entry name" value="GatB"/>
    <property type="match status" value="1"/>
</dbReference>
<dbReference type="Proteomes" id="UP000094236">
    <property type="component" value="Unassembled WGS sequence"/>
</dbReference>
<name>A0A1E4U201_PACTA</name>
<dbReference type="InterPro" id="IPR014746">
    <property type="entry name" value="Gln_synth/guanido_kin_cat_dom"/>
</dbReference>
<dbReference type="GO" id="GO:0032543">
    <property type="term" value="P:mitochondrial translation"/>
    <property type="evidence" value="ECO:0007669"/>
    <property type="project" value="UniProtKB-UniRule"/>
</dbReference>
<dbReference type="Gene3D" id="1.10.10.410">
    <property type="match status" value="1"/>
</dbReference>
<dbReference type="GO" id="GO:0050567">
    <property type="term" value="F:glutaminyl-tRNA synthase (glutamine-hydrolyzing) activity"/>
    <property type="evidence" value="ECO:0007669"/>
    <property type="project" value="UniProtKB-UniRule"/>
</dbReference>
<evidence type="ECO:0000256" key="2">
    <source>
        <dbReference type="ARBA" id="ARBA00022598"/>
    </source>
</evidence>
<evidence type="ECO:0000256" key="4">
    <source>
        <dbReference type="ARBA" id="ARBA00022840"/>
    </source>
</evidence>
<dbReference type="SMART" id="SM00845">
    <property type="entry name" value="GatB_Yqey"/>
    <property type="match status" value="1"/>
</dbReference>
<dbReference type="STRING" id="669874.A0A1E4U201"/>
<dbReference type="InterPro" id="IPR017959">
    <property type="entry name" value="Asn/Gln-tRNA_amidoTrfase_suB/E"/>
</dbReference>
<keyword evidence="4 8" id="KW-0067">ATP-binding</keyword>
<dbReference type="InterPro" id="IPR004413">
    <property type="entry name" value="GatB"/>
</dbReference>
<dbReference type="PANTHER" id="PTHR11659:SF0">
    <property type="entry name" value="GLUTAMYL-TRNA(GLN) AMIDOTRANSFERASE SUBUNIT B, MITOCHONDRIAL"/>
    <property type="match status" value="1"/>
</dbReference>
<dbReference type="AlphaFoldDB" id="A0A1E4U201"/>
<evidence type="ECO:0000256" key="5">
    <source>
        <dbReference type="ARBA" id="ARBA00022917"/>
    </source>
</evidence>
<evidence type="ECO:0000313" key="11">
    <source>
        <dbReference type="Proteomes" id="UP000094236"/>
    </source>
</evidence>